<organism evidence="4 5">
    <name type="scientific">Syntrophorhabdus aromaticivorans</name>
    <dbReference type="NCBI Taxonomy" id="328301"/>
    <lineage>
        <taxon>Bacteria</taxon>
        <taxon>Pseudomonadati</taxon>
        <taxon>Thermodesulfobacteriota</taxon>
        <taxon>Syntrophorhabdia</taxon>
        <taxon>Syntrophorhabdales</taxon>
        <taxon>Syntrophorhabdaceae</taxon>
        <taxon>Syntrophorhabdus</taxon>
    </lineage>
</organism>
<dbReference type="PANTHER" id="PTHR42659:SF2">
    <property type="entry name" value="XANTHINE DEHYDROGENASE SUBUNIT C-RELATED"/>
    <property type="match status" value="1"/>
</dbReference>
<dbReference type="GO" id="GO:0071949">
    <property type="term" value="F:FAD binding"/>
    <property type="evidence" value="ECO:0007669"/>
    <property type="project" value="InterPro"/>
</dbReference>
<dbReference type="InterPro" id="IPR016166">
    <property type="entry name" value="FAD-bd_PCMH"/>
</dbReference>
<dbReference type="Proteomes" id="UP000777265">
    <property type="component" value="Unassembled WGS sequence"/>
</dbReference>
<gene>
    <name evidence="4" type="ORF">GXY80_13795</name>
</gene>
<dbReference type="Gene3D" id="3.30.390.50">
    <property type="entry name" value="CO dehydrogenase flavoprotein, C-terminal domain"/>
    <property type="match status" value="1"/>
</dbReference>
<reference evidence="4" key="1">
    <citation type="journal article" date="2020" name="Biotechnol. Biofuels">
        <title>New insights from the biogas microbiome by comprehensive genome-resolved metagenomics of nearly 1600 species originating from multiple anaerobic digesters.</title>
        <authorList>
            <person name="Campanaro S."/>
            <person name="Treu L."/>
            <person name="Rodriguez-R L.M."/>
            <person name="Kovalovszki A."/>
            <person name="Ziels R.M."/>
            <person name="Maus I."/>
            <person name="Zhu X."/>
            <person name="Kougias P.G."/>
            <person name="Basile A."/>
            <person name="Luo G."/>
            <person name="Schluter A."/>
            <person name="Konstantinidis K.T."/>
            <person name="Angelidaki I."/>
        </authorList>
    </citation>
    <scope>NUCLEOTIDE SEQUENCE</scope>
    <source>
        <strain evidence="4">AS06rmzACSIP_7</strain>
    </source>
</reference>
<dbReference type="InterPro" id="IPR036683">
    <property type="entry name" value="CO_DH_flav_C_dom_sf"/>
</dbReference>
<dbReference type="PROSITE" id="PS51387">
    <property type="entry name" value="FAD_PCMH"/>
    <property type="match status" value="1"/>
</dbReference>
<dbReference type="Pfam" id="PF00941">
    <property type="entry name" value="FAD_binding_5"/>
    <property type="match status" value="1"/>
</dbReference>
<dbReference type="Gene3D" id="3.30.465.10">
    <property type="match status" value="1"/>
</dbReference>
<dbReference type="STRING" id="909663.GCA_000512235_01098"/>
<dbReference type="SMART" id="SM01092">
    <property type="entry name" value="CO_deh_flav_C"/>
    <property type="match status" value="1"/>
</dbReference>
<evidence type="ECO:0000313" key="5">
    <source>
        <dbReference type="Proteomes" id="UP000777265"/>
    </source>
</evidence>
<sequence>MIHDFTYFRPGTVKEALSLLAEHKDDCKVICGGQSLLIVMRQGLVATDNLIDIKRLEELNYIKFDPTEGLRIGATTTHRAIEKSPLVKEKYGVLVSMENRLASIQVRNWGTIGGNLAHGDAAGDPAPVLMALNAAVKVGSAQKERVIPIDEFYVDLFETALEQDEIVLEVQVPVPAPKTATCYSKFNLLSSDQGIISVGASVTLDGSNTCKEVRIALGNAAATVMRAKKAEEVLIGKTLSDALLDEAGQAAHDECEPVADIHASEEYRRHLVKVFTKRMVKQAWEQASKA</sequence>
<keyword evidence="1" id="KW-0285">Flavoprotein</keyword>
<dbReference type="SUPFAM" id="SSF56176">
    <property type="entry name" value="FAD-binding/transporter-associated domain-like"/>
    <property type="match status" value="1"/>
</dbReference>
<keyword evidence="3" id="KW-0560">Oxidoreductase</keyword>
<evidence type="ECO:0000256" key="2">
    <source>
        <dbReference type="ARBA" id="ARBA00022827"/>
    </source>
</evidence>
<dbReference type="SUPFAM" id="SSF55447">
    <property type="entry name" value="CO dehydrogenase flavoprotein C-terminal domain-like"/>
    <property type="match status" value="1"/>
</dbReference>
<dbReference type="InterPro" id="IPR016167">
    <property type="entry name" value="FAD-bd_PCMH_sub1"/>
</dbReference>
<dbReference type="InterPro" id="IPR051312">
    <property type="entry name" value="Diverse_Substr_Oxidored"/>
</dbReference>
<protein>
    <submittedName>
        <fullName evidence="4">Xanthine dehydrogenase family protein subunit M</fullName>
    </submittedName>
</protein>
<dbReference type="InterPro" id="IPR005107">
    <property type="entry name" value="CO_DH_flav_C"/>
</dbReference>
<accession>A0A351U104</accession>
<dbReference type="GO" id="GO:0016491">
    <property type="term" value="F:oxidoreductase activity"/>
    <property type="evidence" value="ECO:0007669"/>
    <property type="project" value="UniProtKB-KW"/>
</dbReference>
<evidence type="ECO:0000256" key="1">
    <source>
        <dbReference type="ARBA" id="ARBA00022630"/>
    </source>
</evidence>
<dbReference type="InterPro" id="IPR016169">
    <property type="entry name" value="FAD-bd_PCMH_sub2"/>
</dbReference>
<dbReference type="EMBL" id="JAAYEE010000260">
    <property type="protein sequence ID" value="NLW36529.1"/>
    <property type="molecule type" value="Genomic_DNA"/>
</dbReference>
<dbReference type="Pfam" id="PF03450">
    <property type="entry name" value="CO_deh_flav_C"/>
    <property type="match status" value="1"/>
</dbReference>
<keyword evidence="2" id="KW-0274">FAD</keyword>
<evidence type="ECO:0000313" key="4">
    <source>
        <dbReference type="EMBL" id="NLW36529.1"/>
    </source>
</evidence>
<dbReference type="InterPro" id="IPR002346">
    <property type="entry name" value="Mopterin_DH_FAD-bd"/>
</dbReference>
<dbReference type="InterPro" id="IPR036318">
    <property type="entry name" value="FAD-bd_PCMH-like_sf"/>
</dbReference>
<dbReference type="Gene3D" id="3.30.43.10">
    <property type="entry name" value="Uridine Diphospho-n-acetylenolpyruvylglucosamine Reductase, domain 2"/>
    <property type="match status" value="1"/>
</dbReference>
<evidence type="ECO:0000256" key="3">
    <source>
        <dbReference type="ARBA" id="ARBA00023002"/>
    </source>
</evidence>
<proteinExistence type="predicted"/>
<reference evidence="4" key="2">
    <citation type="submission" date="2020-01" db="EMBL/GenBank/DDBJ databases">
        <authorList>
            <person name="Campanaro S."/>
        </authorList>
    </citation>
    <scope>NUCLEOTIDE SEQUENCE</scope>
    <source>
        <strain evidence="4">AS06rmzACSIP_7</strain>
    </source>
</reference>
<name>A0A351U104_9BACT</name>
<comment type="caution">
    <text evidence="4">The sequence shown here is derived from an EMBL/GenBank/DDBJ whole genome shotgun (WGS) entry which is preliminary data.</text>
</comment>
<dbReference type="PANTHER" id="PTHR42659">
    <property type="entry name" value="XANTHINE DEHYDROGENASE SUBUNIT C-RELATED"/>
    <property type="match status" value="1"/>
</dbReference>
<dbReference type="AlphaFoldDB" id="A0A351U104"/>